<accession>G4TUZ9</accession>
<evidence type="ECO:0000313" key="1">
    <source>
        <dbReference type="EMBL" id="CCA75142.1"/>
    </source>
</evidence>
<evidence type="ECO:0000313" key="2">
    <source>
        <dbReference type="Proteomes" id="UP000007148"/>
    </source>
</evidence>
<dbReference type="EMBL" id="CAFZ01000403">
    <property type="protein sequence ID" value="CCA75142.1"/>
    <property type="molecule type" value="Genomic_DNA"/>
</dbReference>
<keyword evidence="2" id="KW-1185">Reference proteome</keyword>
<dbReference type="InParanoid" id="G4TUZ9"/>
<name>G4TUZ9_SERID</name>
<proteinExistence type="predicted"/>
<dbReference type="AlphaFoldDB" id="G4TUZ9"/>
<dbReference type="Proteomes" id="UP000007148">
    <property type="component" value="Unassembled WGS sequence"/>
</dbReference>
<reference evidence="1 2" key="1">
    <citation type="journal article" date="2011" name="PLoS Pathog.">
        <title>Endophytic Life Strategies Decoded by Genome and Transcriptome Analyses of the Mutualistic Root Symbiont Piriformospora indica.</title>
        <authorList>
            <person name="Zuccaro A."/>
            <person name="Lahrmann U."/>
            <person name="Guldener U."/>
            <person name="Langen G."/>
            <person name="Pfiffi S."/>
            <person name="Biedenkopf D."/>
            <person name="Wong P."/>
            <person name="Samans B."/>
            <person name="Grimm C."/>
            <person name="Basiewicz M."/>
            <person name="Murat C."/>
            <person name="Martin F."/>
            <person name="Kogel K.H."/>
        </authorList>
    </citation>
    <scope>NUCLEOTIDE SEQUENCE [LARGE SCALE GENOMIC DNA]</scope>
    <source>
        <strain evidence="1 2">DSM 11827</strain>
    </source>
</reference>
<dbReference type="HOGENOM" id="CLU_2278536_0_0_1"/>
<protein>
    <submittedName>
        <fullName evidence="1">Uncharacterized protein</fullName>
    </submittedName>
</protein>
<comment type="caution">
    <text evidence="1">The sequence shown here is derived from an EMBL/GenBank/DDBJ whole genome shotgun (WGS) entry which is preliminary data.</text>
</comment>
<sequence>MAAYLNRVVGSDFGGCSMNQPYAMANRVNFDRGFVCGRRKDVEETKSYRQLDPHPHLLIRYIRDTAGTLRINNPQTRRTIATLARSTSKGARSTHPPAFHPH</sequence>
<organism evidence="1 2">
    <name type="scientific">Serendipita indica (strain DSM 11827)</name>
    <name type="common">Root endophyte fungus</name>
    <name type="synonym">Piriformospora indica</name>
    <dbReference type="NCBI Taxonomy" id="1109443"/>
    <lineage>
        <taxon>Eukaryota</taxon>
        <taxon>Fungi</taxon>
        <taxon>Dikarya</taxon>
        <taxon>Basidiomycota</taxon>
        <taxon>Agaricomycotina</taxon>
        <taxon>Agaricomycetes</taxon>
        <taxon>Sebacinales</taxon>
        <taxon>Serendipitaceae</taxon>
        <taxon>Serendipita</taxon>
    </lineage>
</organism>
<gene>
    <name evidence="1" type="ORF">PIIN_09126</name>
</gene>